<evidence type="ECO:0000313" key="2">
    <source>
        <dbReference type="Proteomes" id="UP000658305"/>
    </source>
</evidence>
<sequence length="193" mass="21362">MSDPVQVLDYWLGEVGPEGWYAGGEALDADIRDRWLDLWQAAHDGGLDHWAEGPAGALALLVLTDQFSRNMFRGEGKAFSTDPLARAVARKAVAAGWDLEVPAPERQFFYLPFEHSEDPADQAMAVELIADRMPEADETLLHARAHQAIIARFGRFPFRNAVLGRESSPEETAFMEGGGYASMVNDLRSQAMR</sequence>
<accession>A0ABQ3FAI7</accession>
<comment type="caution">
    <text evidence="1">The sequence shown here is derived from an EMBL/GenBank/DDBJ whole genome shotgun (WGS) entry which is preliminary data.</text>
</comment>
<dbReference type="SUPFAM" id="SSF48452">
    <property type="entry name" value="TPR-like"/>
    <property type="match status" value="1"/>
</dbReference>
<protein>
    <recommendedName>
        <fullName evidence="3">DUF924 domain-containing protein</fullName>
    </recommendedName>
</protein>
<keyword evidence="2" id="KW-1185">Reference proteome</keyword>
<reference evidence="2" key="1">
    <citation type="journal article" date="2019" name="Int. J. Syst. Evol. Microbiol.">
        <title>The Global Catalogue of Microorganisms (GCM) 10K type strain sequencing project: providing services to taxonomists for standard genome sequencing and annotation.</title>
        <authorList>
            <consortium name="The Broad Institute Genomics Platform"/>
            <consortium name="The Broad Institute Genome Sequencing Center for Infectious Disease"/>
            <person name="Wu L."/>
            <person name="Ma J."/>
        </authorList>
    </citation>
    <scope>NUCLEOTIDE SEQUENCE [LARGE SCALE GENOMIC DNA]</scope>
    <source>
        <strain evidence="2">KCTC 23298</strain>
    </source>
</reference>
<name>A0ABQ3FAI7_9RHOB</name>
<evidence type="ECO:0000313" key="1">
    <source>
        <dbReference type="EMBL" id="GHC15892.1"/>
    </source>
</evidence>
<dbReference type="InterPro" id="IPR011990">
    <property type="entry name" value="TPR-like_helical_dom_sf"/>
</dbReference>
<organism evidence="1 2">
    <name type="scientific">Gemmobacter nanjingensis</name>
    <dbReference type="NCBI Taxonomy" id="488454"/>
    <lineage>
        <taxon>Bacteria</taxon>
        <taxon>Pseudomonadati</taxon>
        <taxon>Pseudomonadota</taxon>
        <taxon>Alphaproteobacteria</taxon>
        <taxon>Rhodobacterales</taxon>
        <taxon>Paracoccaceae</taxon>
        <taxon>Gemmobacter</taxon>
    </lineage>
</organism>
<gene>
    <name evidence="1" type="ORF">GCM10007291_12720</name>
</gene>
<evidence type="ECO:0008006" key="3">
    <source>
        <dbReference type="Google" id="ProtNLM"/>
    </source>
</evidence>
<dbReference type="Gene3D" id="1.20.58.320">
    <property type="entry name" value="TPR-like"/>
    <property type="match status" value="1"/>
</dbReference>
<dbReference type="Pfam" id="PF06041">
    <property type="entry name" value="DUF924"/>
    <property type="match status" value="1"/>
</dbReference>
<dbReference type="InterPro" id="IPR010323">
    <property type="entry name" value="DUF924"/>
</dbReference>
<proteinExistence type="predicted"/>
<dbReference type="Gene3D" id="1.25.40.10">
    <property type="entry name" value="Tetratricopeptide repeat domain"/>
    <property type="match status" value="1"/>
</dbReference>
<dbReference type="EMBL" id="BMYI01000002">
    <property type="protein sequence ID" value="GHC15892.1"/>
    <property type="molecule type" value="Genomic_DNA"/>
</dbReference>
<dbReference type="Proteomes" id="UP000658305">
    <property type="component" value="Unassembled WGS sequence"/>
</dbReference>
<dbReference type="RefSeq" id="WP_189380502.1">
    <property type="nucleotide sequence ID" value="NZ_BMYI01000002.1"/>
</dbReference>